<keyword evidence="5" id="KW-0732">Signal</keyword>
<evidence type="ECO:0000256" key="2">
    <source>
        <dbReference type="ARBA" id="ARBA00022748"/>
    </source>
</evidence>
<accession>A0ABV8QN65</accession>
<dbReference type="InterPro" id="IPR036249">
    <property type="entry name" value="Thioredoxin-like_sf"/>
</dbReference>
<dbReference type="InterPro" id="IPR050553">
    <property type="entry name" value="Thioredoxin_ResA/DsbE_sf"/>
</dbReference>
<dbReference type="SUPFAM" id="SSF52833">
    <property type="entry name" value="Thioredoxin-like"/>
    <property type="match status" value="1"/>
</dbReference>
<keyword evidence="2" id="KW-0201">Cytochrome c-type biogenesis</keyword>
<evidence type="ECO:0000256" key="5">
    <source>
        <dbReference type="SAM" id="SignalP"/>
    </source>
</evidence>
<evidence type="ECO:0000256" key="3">
    <source>
        <dbReference type="ARBA" id="ARBA00023157"/>
    </source>
</evidence>
<dbReference type="PROSITE" id="PS00194">
    <property type="entry name" value="THIOREDOXIN_1"/>
    <property type="match status" value="1"/>
</dbReference>
<sequence>MKQFLLLVFISPLLATAQVKRTTSPSSKNNVVNPKRTVVNKTKTAIKGSVDDGFSISGTIDGLTDGTPIKLLNGNNGAEEQTAIYKNGTFSFKGKVNQPDFKAIAVNGQPPYLTLFIDNSAVQVKGSILSLENATVTGSASHNDFMGFVVATKKYEDLFNGKGRFNVGFMDSAANDIEQFIKKHTGSPILPLAIYRHYQITGDYVKLEALFNGLPLNLQTTPIGNYLGLQVAQNKEIPYGKPLGNFTQADTSGVEISLASFKGKYVLVDFWASWCGPCRAENPNVVNTFEKFKDKNFTVLGVSLDRDKQAWINAIATDKLTWTQVSDLKYWGNAVAQQFGIQSIPQNFLLDKEGNLVGKNLRGAALEYRLSKVIGQ</sequence>
<dbReference type="PANTHER" id="PTHR42852:SF6">
    <property type="entry name" value="THIOL:DISULFIDE INTERCHANGE PROTEIN DSBE"/>
    <property type="match status" value="1"/>
</dbReference>
<dbReference type="Gene3D" id="3.40.30.10">
    <property type="entry name" value="Glutaredoxin"/>
    <property type="match status" value="1"/>
</dbReference>
<dbReference type="InterPro" id="IPR000866">
    <property type="entry name" value="AhpC/TSA"/>
</dbReference>
<dbReference type="Proteomes" id="UP001595907">
    <property type="component" value="Unassembled WGS sequence"/>
</dbReference>
<dbReference type="EMBL" id="JBHSCZ010000001">
    <property type="protein sequence ID" value="MFC4261732.1"/>
    <property type="molecule type" value="Genomic_DNA"/>
</dbReference>
<evidence type="ECO:0000259" key="6">
    <source>
        <dbReference type="PROSITE" id="PS51352"/>
    </source>
</evidence>
<dbReference type="InterPro" id="IPR017937">
    <property type="entry name" value="Thioredoxin_CS"/>
</dbReference>
<comment type="caution">
    <text evidence="7">The sequence shown here is derived from an EMBL/GenBank/DDBJ whole genome shotgun (WGS) entry which is preliminary data.</text>
</comment>
<evidence type="ECO:0000313" key="7">
    <source>
        <dbReference type="EMBL" id="MFC4261732.1"/>
    </source>
</evidence>
<evidence type="ECO:0000313" key="8">
    <source>
        <dbReference type="Proteomes" id="UP001595907"/>
    </source>
</evidence>
<dbReference type="PROSITE" id="PS51352">
    <property type="entry name" value="THIOREDOXIN_2"/>
    <property type="match status" value="1"/>
</dbReference>
<feature type="chain" id="PRO_5046556343" evidence="5">
    <location>
        <begin position="18"/>
        <end position="376"/>
    </location>
</feature>
<dbReference type="Pfam" id="PF14289">
    <property type="entry name" value="DUF4369"/>
    <property type="match status" value="1"/>
</dbReference>
<reference evidence="8" key="1">
    <citation type="journal article" date="2019" name="Int. J. Syst. Evol. Microbiol.">
        <title>The Global Catalogue of Microorganisms (GCM) 10K type strain sequencing project: providing services to taxonomists for standard genome sequencing and annotation.</title>
        <authorList>
            <consortium name="The Broad Institute Genomics Platform"/>
            <consortium name="The Broad Institute Genome Sequencing Center for Infectious Disease"/>
            <person name="Wu L."/>
            <person name="Ma J."/>
        </authorList>
    </citation>
    <scope>NUCLEOTIDE SEQUENCE [LARGE SCALE GENOMIC DNA]</scope>
    <source>
        <strain evidence="8">CECT 8289</strain>
    </source>
</reference>
<evidence type="ECO:0000256" key="4">
    <source>
        <dbReference type="ARBA" id="ARBA00023284"/>
    </source>
</evidence>
<comment type="subcellular location">
    <subcellularLocation>
        <location evidence="1">Cell envelope</location>
    </subcellularLocation>
</comment>
<dbReference type="InterPro" id="IPR025380">
    <property type="entry name" value="DUF4369"/>
</dbReference>
<keyword evidence="4" id="KW-0676">Redox-active center</keyword>
<dbReference type="RefSeq" id="WP_379706633.1">
    <property type="nucleotide sequence ID" value="NZ_JBHSCZ010000001.1"/>
</dbReference>
<gene>
    <name evidence="7" type="ORF">ACFOWM_02480</name>
</gene>
<protein>
    <submittedName>
        <fullName evidence="7">Thioredoxin-like domain-containing protein</fullName>
    </submittedName>
</protein>
<name>A0ABV8QN65_9BACT</name>
<proteinExistence type="predicted"/>
<keyword evidence="8" id="KW-1185">Reference proteome</keyword>
<evidence type="ECO:0000256" key="1">
    <source>
        <dbReference type="ARBA" id="ARBA00004196"/>
    </source>
</evidence>
<dbReference type="Pfam" id="PF00578">
    <property type="entry name" value="AhpC-TSA"/>
    <property type="match status" value="1"/>
</dbReference>
<keyword evidence="3" id="KW-1015">Disulfide bond</keyword>
<dbReference type="CDD" id="cd02966">
    <property type="entry name" value="TlpA_like_family"/>
    <property type="match status" value="1"/>
</dbReference>
<dbReference type="PANTHER" id="PTHR42852">
    <property type="entry name" value="THIOL:DISULFIDE INTERCHANGE PROTEIN DSBE"/>
    <property type="match status" value="1"/>
</dbReference>
<feature type="signal peptide" evidence="5">
    <location>
        <begin position="1"/>
        <end position="17"/>
    </location>
</feature>
<feature type="domain" description="Thioredoxin" evidence="6">
    <location>
        <begin position="237"/>
        <end position="376"/>
    </location>
</feature>
<organism evidence="7 8">
    <name type="scientific">Ferruginibacter yonginensis</name>
    <dbReference type="NCBI Taxonomy" id="1310416"/>
    <lineage>
        <taxon>Bacteria</taxon>
        <taxon>Pseudomonadati</taxon>
        <taxon>Bacteroidota</taxon>
        <taxon>Chitinophagia</taxon>
        <taxon>Chitinophagales</taxon>
        <taxon>Chitinophagaceae</taxon>
        <taxon>Ferruginibacter</taxon>
    </lineage>
</organism>
<dbReference type="InterPro" id="IPR013766">
    <property type="entry name" value="Thioredoxin_domain"/>
</dbReference>